<evidence type="ECO:0000256" key="1">
    <source>
        <dbReference type="SAM" id="MobiDB-lite"/>
    </source>
</evidence>
<name>A0A4C1U2D2_EUMVA</name>
<dbReference type="EMBL" id="BGZK01000119">
    <property type="protein sequence ID" value="GBP20533.1"/>
    <property type="molecule type" value="Genomic_DNA"/>
</dbReference>
<dbReference type="AlphaFoldDB" id="A0A4C1U2D2"/>
<accession>A0A4C1U2D2</accession>
<organism evidence="2 3">
    <name type="scientific">Eumeta variegata</name>
    <name type="common">Bagworm moth</name>
    <name type="synonym">Eumeta japonica</name>
    <dbReference type="NCBI Taxonomy" id="151549"/>
    <lineage>
        <taxon>Eukaryota</taxon>
        <taxon>Metazoa</taxon>
        <taxon>Ecdysozoa</taxon>
        <taxon>Arthropoda</taxon>
        <taxon>Hexapoda</taxon>
        <taxon>Insecta</taxon>
        <taxon>Pterygota</taxon>
        <taxon>Neoptera</taxon>
        <taxon>Endopterygota</taxon>
        <taxon>Lepidoptera</taxon>
        <taxon>Glossata</taxon>
        <taxon>Ditrysia</taxon>
        <taxon>Tineoidea</taxon>
        <taxon>Psychidae</taxon>
        <taxon>Oiketicinae</taxon>
        <taxon>Eumeta</taxon>
    </lineage>
</organism>
<dbReference type="Proteomes" id="UP000299102">
    <property type="component" value="Unassembled WGS sequence"/>
</dbReference>
<keyword evidence="3" id="KW-1185">Reference proteome</keyword>
<dbReference type="OrthoDB" id="117690at2759"/>
<protein>
    <submittedName>
        <fullName evidence="2">Uncharacterized protein</fullName>
    </submittedName>
</protein>
<evidence type="ECO:0000313" key="3">
    <source>
        <dbReference type="Proteomes" id="UP000299102"/>
    </source>
</evidence>
<feature type="compositionally biased region" description="Acidic residues" evidence="1">
    <location>
        <begin position="58"/>
        <end position="68"/>
    </location>
</feature>
<sequence length="131" mass="15339">MRSLLQAELEKRFNFNENNKYLVATFLDPGFKTSFLGVVQAERARQNILLEALKLSCNDDESSSTDDDSSPRRKKRNLNENDKSFEIHDSFWNCFEEVAKDNMRNSNDEENVEKNTVANEMDFYLKSIRLD</sequence>
<gene>
    <name evidence="2" type="ORF">EVAR_78912_1</name>
</gene>
<proteinExistence type="predicted"/>
<reference evidence="2 3" key="1">
    <citation type="journal article" date="2019" name="Commun. Biol.">
        <title>The bagworm genome reveals a unique fibroin gene that provides high tensile strength.</title>
        <authorList>
            <person name="Kono N."/>
            <person name="Nakamura H."/>
            <person name="Ohtoshi R."/>
            <person name="Tomita M."/>
            <person name="Numata K."/>
            <person name="Arakawa K."/>
        </authorList>
    </citation>
    <scope>NUCLEOTIDE SEQUENCE [LARGE SCALE GENOMIC DNA]</scope>
</reference>
<evidence type="ECO:0000313" key="2">
    <source>
        <dbReference type="EMBL" id="GBP20533.1"/>
    </source>
</evidence>
<comment type="caution">
    <text evidence="2">The sequence shown here is derived from an EMBL/GenBank/DDBJ whole genome shotgun (WGS) entry which is preliminary data.</text>
</comment>
<feature type="region of interest" description="Disordered" evidence="1">
    <location>
        <begin position="57"/>
        <end position="81"/>
    </location>
</feature>